<feature type="domain" description="HTH arsR-type" evidence="2">
    <location>
        <begin position="13"/>
        <end position="92"/>
    </location>
</feature>
<dbReference type="PANTHER" id="PTHR38600">
    <property type="entry name" value="TRANSCRIPTIONAL REGULATORY PROTEIN"/>
    <property type="match status" value="1"/>
</dbReference>
<evidence type="ECO:0000313" key="5">
    <source>
        <dbReference type="Proteomes" id="UP000315377"/>
    </source>
</evidence>
<dbReference type="InterPro" id="IPR036388">
    <property type="entry name" value="WH-like_DNA-bd_sf"/>
</dbReference>
<dbReference type="SMART" id="SM00418">
    <property type="entry name" value="HTH_ARSR"/>
    <property type="match status" value="1"/>
</dbReference>
<evidence type="ECO:0000313" key="4">
    <source>
        <dbReference type="EMBL" id="QDM42523.1"/>
    </source>
</evidence>
<reference evidence="4 5" key="1">
    <citation type="submission" date="2019-07" db="EMBL/GenBank/DDBJ databases">
        <title>Paenibacillus thiaminolyticus NRRL B-4156.</title>
        <authorList>
            <person name="Hehnly C."/>
            <person name="Zhang L."/>
        </authorList>
    </citation>
    <scope>NUCLEOTIDE SEQUENCE [LARGE SCALE GENOMIC DNA]</scope>
    <source>
        <strain evidence="4 5">NRRL B-4156</strain>
    </source>
</reference>
<organism evidence="4 5">
    <name type="scientific">Paenibacillus thiaminolyticus</name>
    <name type="common">Bacillus thiaminolyticus</name>
    <dbReference type="NCBI Taxonomy" id="49283"/>
    <lineage>
        <taxon>Bacteria</taxon>
        <taxon>Bacillati</taxon>
        <taxon>Bacillota</taxon>
        <taxon>Bacilli</taxon>
        <taxon>Bacillales</taxon>
        <taxon>Paenibacillaceae</taxon>
        <taxon>Paenibacillus</taxon>
    </lineage>
</organism>
<dbReference type="RefSeq" id="WP_087443464.1">
    <property type="nucleotide sequence ID" value="NZ_CABMNB010000036.1"/>
</dbReference>
<dbReference type="GeneID" id="76994881"/>
<dbReference type="Pfam" id="PF01022">
    <property type="entry name" value="HTH_5"/>
    <property type="match status" value="1"/>
</dbReference>
<dbReference type="AlphaFoldDB" id="A0AAP9DQY6"/>
<dbReference type="EMBL" id="JAMDMM010000068">
    <property type="protein sequence ID" value="MCY9610960.1"/>
    <property type="molecule type" value="Genomic_DNA"/>
</dbReference>
<dbReference type="InterPro" id="IPR001845">
    <property type="entry name" value="HTH_ArsR_DNA-bd_dom"/>
</dbReference>
<gene>
    <name evidence="4" type="ORF">FLT43_02660</name>
    <name evidence="3" type="ORF">M5W83_27830</name>
</gene>
<dbReference type="GO" id="GO:0003700">
    <property type="term" value="F:DNA-binding transcription factor activity"/>
    <property type="evidence" value="ECO:0007669"/>
    <property type="project" value="InterPro"/>
</dbReference>
<dbReference type="InterPro" id="IPR036390">
    <property type="entry name" value="WH_DNA-bd_sf"/>
</dbReference>
<accession>A0AAP9DQY6</accession>
<dbReference type="SUPFAM" id="SSF46785">
    <property type="entry name" value="Winged helix' DNA-binding domain"/>
    <property type="match status" value="1"/>
</dbReference>
<protein>
    <submittedName>
        <fullName evidence="3">Winged helix-turn-helix domain-containing protein</fullName>
    </submittedName>
    <submittedName>
        <fullName evidence="4">Winged helix-turn-helix transcriptional regulator</fullName>
    </submittedName>
</protein>
<dbReference type="Proteomes" id="UP000315377">
    <property type="component" value="Chromosome"/>
</dbReference>
<name>A0AAP9DQY6_PANTH</name>
<keyword evidence="1" id="KW-0238">DNA-binding</keyword>
<dbReference type="Gene3D" id="1.10.10.10">
    <property type="entry name" value="Winged helix-like DNA-binding domain superfamily/Winged helix DNA-binding domain"/>
    <property type="match status" value="1"/>
</dbReference>
<evidence type="ECO:0000313" key="6">
    <source>
        <dbReference type="Proteomes" id="UP001209276"/>
    </source>
</evidence>
<reference evidence="3 6" key="2">
    <citation type="submission" date="2022-05" db="EMBL/GenBank/DDBJ databases">
        <title>Genome Sequencing of Bee-Associated Microbes.</title>
        <authorList>
            <person name="Dunlap C."/>
        </authorList>
    </citation>
    <scope>NUCLEOTIDE SEQUENCE [LARGE SCALE GENOMIC DNA]</scope>
    <source>
        <strain evidence="3 6">NRRL B-14613</strain>
    </source>
</reference>
<dbReference type="InterPro" id="IPR011991">
    <property type="entry name" value="ArsR-like_HTH"/>
</dbReference>
<dbReference type="Proteomes" id="UP001209276">
    <property type="component" value="Unassembled WGS sequence"/>
</dbReference>
<dbReference type="PANTHER" id="PTHR38600:SF2">
    <property type="entry name" value="SLL0088 PROTEIN"/>
    <property type="match status" value="1"/>
</dbReference>
<proteinExistence type="predicted"/>
<evidence type="ECO:0000259" key="2">
    <source>
        <dbReference type="SMART" id="SM00418"/>
    </source>
</evidence>
<dbReference type="CDD" id="cd00090">
    <property type="entry name" value="HTH_ARSR"/>
    <property type="match status" value="1"/>
</dbReference>
<evidence type="ECO:0000313" key="3">
    <source>
        <dbReference type="EMBL" id="MCY9610960.1"/>
    </source>
</evidence>
<dbReference type="GO" id="GO:0003677">
    <property type="term" value="F:DNA binding"/>
    <property type="evidence" value="ECO:0007669"/>
    <property type="project" value="UniProtKB-KW"/>
</dbReference>
<sequence length="205" mass="24016">MPQQDLFIIDSLDKLKIISDPLRTKILMNLIKKEYTGQQLAELLQIPKTKIYFHLKELEKHGIIEIVKEEEKNGIMQKFYRSIARRFIPSDDLLPSHELIETSRQVFLETVLTTRNEIEQAPPETFQLTASNQDVRKNIASTYHFHATEAQFTSFIQEFKALYKKHFKESEQMPESDAKPYMMTLLAFQRQDSSPSVFGKEEEDS</sequence>
<keyword evidence="6" id="KW-1185">Reference proteome</keyword>
<dbReference type="EMBL" id="CP041405">
    <property type="protein sequence ID" value="QDM42523.1"/>
    <property type="molecule type" value="Genomic_DNA"/>
</dbReference>
<evidence type="ECO:0000256" key="1">
    <source>
        <dbReference type="ARBA" id="ARBA00023125"/>
    </source>
</evidence>